<dbReference type="AlphaFoldDB" id="A0A1I7I4Z0"/>
<evidence type="ECO:0000313" key="1">
    <source>
        <dbReference type="EMBL" id="SFU68009.1"/>
    </source>
</evidence>
<reference evidence="2" key="1">
    <citation type="submission" date="2016-10" db="EMBL/GenBank/DDBJ databases">
        <authorList>
            <person name="Varghese N."/>
            <person name="Submissions S."/>
        </authorList>
    </citation>
    <scope>NUCLEOTIDE SEQUENCE [LARGE SCALE GENOMIC DNA]</scope>
    <source>
        <strain evidence="2">DSM 18168</strain>
    </source>
</reference>
<accession>A0A1I7I4Z0</accession>
<name>A0A1I7I4Z0_9GAMM</name>
<protein>
    <submittedName>
        <fullName evidence="1">Uncharacterized protein</fullName>
    </submittedName>
</protein>
<sequence>MINVCLMNTYILLKLIVYFRKLEKLLVIHLLTFLHKIYFFLHSQPLHTIPSLRKIVLFF</sequence>
<evidence type="ECO:0000313" key="2">
    <source>
        <dbReference type="Proteomes" id="UP000242496"/>
    </source>
</evidence>
<proteinExistence type="predicted"/>
<dbReference type="EMBL" id="FPBJ01000018">
    <property type="protein sequence ID" value="SFU68009.1"/>
    <property type="molecule type" value="Genomic_DNA"/>
</dbReference>
<dbReference type="STRING" id="351659.SAMN05421784_11814"/>
<organism evidence="1 2">
    <name type="scientific">Xenorhabdus koppenhoeferi</name>
    <dbReference type="NCBI Taxonomy" id="351659"/>
    <lineage>
        <taxon>Bacteria</taxon>
        <taxon>Pseudomonadati</taxon>
        <taxon>Pseudomonadota</taxon>
        <taxon>Gammaproteobacteria</taxon>
        <taxon>Enterobacterales</taxon>
        <taxon>Morganellaceae</taxon>
        <taxon>Xenorhabdus</taxon>
    </lineage>
</organism>
<keyword evidence="2" id="KW-1185">Reference proteome</keyword>
<dbReference type="Proteomes" id="UP000242496">
    <property type="component" value="Unassembled WGS sequence"/>
</dbReference>
<gene>
    <name evidence="1" type="ORF">SAMN05421784_11814</name>
</gene>